<dbReference type="PANTHER" id="PTHR42930">
    <property type="entry name" value="PHOSPHATE-SPECIFIC TRANSPORT SYSTEM ACCESSORY PROTEIN PHOU"/>
    <property type="match status" value="1"/>
</dbReference>
<dbReference type="GO" id="GO:0030643">
    <property type="term" value="P:intracellular phosphate ion homeostasis"/>
    <property type="evidence" value="ECO:0007669"/>
    <property type="project" value="InterPro"/>
</dbReference>
<feature type="domain" description="PhoU" evidence="9">
    <location>
        <begin position="124"/>
        <end position="209"/>
    </location>
</feature>
<dbReference type="GO" id="GO:0045936">
    <property type="term" value="P:negative regulation of phosphate metabolic process"/>
    <property type="evidence" value="ECO:0007669"/>
    <property type="project" value="InterPro"/>
</dbReference>
<comment type="function">
    <text evidence="7 8">Plays a role in the regulation of phosphate uptake.</text>
</comment>
<name>A0A0K6HWI8_9HYPH</name>
<dbReference type="EMBL" id="CYHE01000003">
    <property type="protein sequence ID" value="CUA95153.1"/>
    <property type="molecule type" value="Genomic_DNA"/>
</dbReference>
<evidence type="ECO:0000256" key="1">
    <source>
        <dbReference type="ARBA" id="ARBA00004496"/>
    </source>
</evidence>
<dbReference type="PANTHER" id="PTHR42930:SF3">
    <property type="entry name" value="PHOSPHATE-SPECIFIC TRANSPORT SYSTEM ACCESSORY PROTEIN PHOU"/>
    <property type="match status" value="1"/>
</dbReference>
<dbReference type="AlphaFoldDB" id="A0A0K6HWI8"/>
<comment type="similarity">
    <text evidence="2 8">Belongs to the PhoU family.</text>
</comment>
<organism evidence="10 11">
    <name type="scientific">Pannonibacter indicus</name>
    <dbReference type="NCBI Taxonomy" id="466044"/>
    <lineage>
        <taxon>Bacteria</taxon>
        <taxon>Pseudomonadati</taxon>
        <taxon>Pseudomonadota</taxon>
        <taxon>Alphaproteobacteria</taxon>
        <taxon>Hyphomicrobiales</taxon>
        <taxon>Stappiaceae</taxon>
        <taxon>Pannonibacter</taxon>
    </lineage>
</organism>
<evidence type="ECO:0000259" key="9">
    <source>
        <dbReference type="Pfam" id="PF01895"/>
    </source>
</evidence>
<evidence type="ECO:0000256" key="7">
    <source>
        <dbReference type="ARBA" id="ARBA00056181"/>
    </source>
</evidence>
<evidence type="ECO:0000256" key="5">
    <source>
        <dbReference type="ARBA" id="ARBA00022490"/>
    </source>
</evidence>
<dbReference type="SUPFAM" id="SSF109755">
    <property type="entry name" value="PhoU-like"/>
    <property type="match status" value="1"/>
</dbReference>
<evidence type="ECO:0000256" key="3">
    <source>
        <dbReference type="ARBA" id="ARBA00011738"/>
    </source>
</evidence>
<evidence type="ECO:0000313" key="10">
    <source>
        <dbReference type="EMBL" id="CUA95153.1"/>
    </source>
</evidence>
<keyword evidence="5 8" id="KW-0963">Cytoplasm</keyword>
<evidence type="ECO:0000256" key="2">
    <source>
        <dbReference type="ARBA" id="ARBA00008107"/>
    </source>
</evidence>
<evidence type="ECO:0000313" key="11">
    <source>
        <dbReference type="Proteomes" id="UP000183900"/>
    </source>
</evidence>
<accession>A0A0K6HWI8</accession>
<keyword evidence="11" id="KW-1185">Reference proteome</keyword>
<proteinExistence type="inferred from homology"/>
<dbReference type="InterPro" id="IPR026022">
    <property type="entry name" value="PhoU_dom"/>
</dbReference>
<dbReference type="GO" id="GO:0005737">
    <property type="term" value="C:cytoplasm"/>
    <property type="evidence" value="ECO:0007669"/>
    <property type="project" value="UniProtKB-SubCell"/>
</dbReference>
<dbReference type="PIRSF" id="PIRSF003107">
    <property type="entry name" value="PhoU"/>
    <property type="match status" value="1"/>
</dbReference>
<dbReference type="InterPro" id="IPR038078">
    <property type="entry name" value="PhoU-like_sf"/>
</dbReference>
<dbReference type="Gene3D" id="1.20.58.220">
    <property type="entry name" value="Phosphate transport system protein phou homolog 2, domain 2"/>
    <property type="match status" value="2"/>
</dbReference>
<comment type="subcellular location">
    <subcellularLocation>
        <location evidence="1 8">Cytoplasm</location>
    </subcellularLocation>
</comment>
<comment type="subunit">
    <text evidence="3 8">Homodimer.</text>
</comment>
<dbReference type="GO" id="GO:0006817">
    <property type="term" value="P:phosphate ion transport"/>
    <property type="evidence" value="ECO:0007669"/>
    <property type="project" value="UniProtKB-KW"/>
</dbReference>
<dbReference type="Proteomes" id="UP000183900">
    <property type="component" value="Unassembled WGS sequence"/>
</dbReference>
<dbReference type="NCBIfam" id="TIGR02135">
    <property type="entry name" value="phoU_full"/>
    <property type="match status" value="1"/>
</dbReference>
<dbReference type="FunFam" id="1.20.58.220:FF:000004">
    <property type="entry name" value="Phosphate-specific transport system accessory protein PhoU"/>
    <property type="match status" value="1"/>
</dbReference>
<dbReference type="RefSeq" id="WP_055455199.1">
    <property type="nucleotide sequence ID" value="NZ_CYHE01000003.1"/>
</dbReference>
<dbReference type="OrthoDB" id="9814256at2"/>
<evidence type="ECO:0000256" key="6">
    <source>
        <dbReference type="ARBA" id="ARBA00022592"/>
    </source>
</evidence>
<sequence length="236" mass="26136">MSEHIVSSYDEELRALAGRVAEMGGLAEKLVNDAVSALLTHDLAKAQATVQADAKLDEMQQEIEAKFIRIVALRQPMGQDLREIMAAGRIANDLERVGDLAKNIAKRVIAIDGVFNSKKAAFGVEHMSDLALNQLKSVLDAYTGRDAEAAKAVRERDDEVDAIYTSLFRELLTYMMEDPRKITQCAHLLFCAKNIERIGDHATNIAENVYFMVTGDQLLEARRKIDEMGIAVNEGN</sequence>
<evidence type="ECO:0000256" key="4">
    <source>
        <dbReference type="ARBA" id="ARBA00022448"/>
    </source>
</evidence>
<gene>
    <name evidence="10" type="ORF">Ga0061067_103449</name>
</gene>
<feature type="domain" description="PhoU" evidence="9">
    <location>
        <begin position="21"/>
        <end position="108"/>
    </location>
</feature>
<keyword evidence="4 8" id="KW-0813">Transport</keyword>
<dbReference type="Pfam" id="PF01895">
    <property type="entry name" value="PhoU"/>
    <property type="match status" value="2"/>
</dbReference>
<dbReference type="InterPro" id="IPR028366">
    <property type="entry name" value="PhoU"/>
</dbReference>
<protein>
    <recommendedName>
        <fullName evidence="8">Phosphate-specific transport system accessory protein PhoU</fullName>
    </recommendedName>
</protein>
<evidence type="ECO:0000256" key="8">
    <source>
        <dbReference type="PIRNR" id="PIRNR003107"/>
    </source>
</evidence>
<reference evidence="11" key="1">
    <citation type="submission" date="2015-08" db="EMBL/GenBank/DDBJ databases">
        <authorList>
            <person name="Varghese N."/>
        </authorList>
    </citation>
    <scope>NUCLEOTIDE SEQUENCE [LARGE SCALE GENOMIC DNA]</scope>
    <source>
        <strain evidence="11">DSM 23407</strain>
    </source>
</reference>
<keyword evidence="6 8" id="KW-0592">Phosphate transport</keyword>